<organism evidence="1 2">
    <name type="scientific">Araneus ventricosus</name>
    <name type="common">Orbweaver spider</name>
    <name type="synonym">Epeira ventricosa</name>
    <dbReference type="NCBI Taxonomy" id="182803"/>
    <lineage>
        <taxon>Eukaryota</taxon>
        <taxon>Metazoa</taxon>
        <taxon>Ecdysozoa</taxon>
        <taxon>Arthropoda</taxon>
        <taxon>Chelicerata</taxon>
        <taxon>Arachnida</taxon>
        <taxon>Araneae</taxon>
        <taxon>Araneomorphae</taxon>
        <taxon>Entelegynae</taxon>
        <taxon>Araneoidea</taxon>
        <taxon>Araneidae</taxon>
        <taxon>Araneus</taxon>
    </lineage>
</organism>
<evidence type="ECO:0000313" key="1">
    <source>
        <dbReference type="EMBL" id="GBN13702.1"/>
    </source>
</evidence>
<sequence>MGSVLTSWSHDTLRLIDGKRQEKGFLVGIYPVLAVRARRCPWNQDFKKVGEKKCPQWHEKVLKTKSKQKIHIIDIPAYFSLRMKSPAAKKVTLQQCIVGWSGEALVVKSRYEKTV</sequence>
<dbReference type="AlphaFoldDB" id="A0A4Y2LGG4"/>
<evidence type="ECO:0000313" key="2">
    <source>
        <dbReference type="Proteomes" id="UP000499080"/>
    </source>
</evidence>
<protein>
    <submittedName>
        <fullName evidence="1">Uncharacterized protein</fullName>
    </submittedName>
</protein>
<dbReference type="Proteomes" id="UP000499080">
    <property type="component" value="Unassembled WGS sequence"/>
</dbReference>
<accession>A0A4Y2LGG4</accession>
<proteinExistence type="predicted"/>
<name>A0A4Y2LGG4_ARAVE</name>
<reference evidence="1 2" key="1">
    <citation type="journal article" date="2019" name="Sci. Rep.">
        <title>Orb-weaving spider Araneus ventricosus genome elucidates the spidroin gene catalogue.</title>
        <authorList>
            <person name="Kono N."/>
            <person name="Nakamura H."/>
            <person name="Ohtoshi R."/>
            <person name="Moran D.A.P."/>
            <person name="Shinohara A."/>
            <person name="Yoshida Y."/>
            <person name="Fujiwara M."/>
            <person name="Mori M."/>
            <person name="Tomita M."/>
            <person name="Arakawa K."/>
        </authorList>
    </citation>
    <scope>NUCLEOTIDE SEQUENCE [LARGE SCALE GENOMIC DNA]</scope>
</reference>
<gene>
    <name evidence="1" type="ORF">AVEN_85594_1</name>
</gene>
<keyword evidence="2" id="KW-1185">Reference proteome</keyword>
<comment type="caution">
    <text evidence="1">The sequence shown here is derived from an EMBL/GenBank/DDBJ whole genome shotgun (WGS) entry which is preliminary data.</text>
</comment>
<dbReference type="EMBL" id="BGPR01005818">
    <property type="protein sequence ID" value="GBN13702.1"/>
    <property type="molecule type" value="Genomic_DNA"/>
</dbReference>